<evidence type="ECO:0000256" key="4">
    <source>
        <dbReference type="ARBA" id="ARBA00023015"/>
    </source>
</evidence>
<accession>L2GX02</accession>
<evidence type="ECO:0000256" key="5">
    <source>
        <dbReference type="ARBA" id="ARBA00023163"/>
    </source>
</evidence>
<proteinExistence type="inferred from homology"/>
<dbReference type="FunCoup" id="L2GX02">
    <property type="interactions" value="221"/>
</dbReference>
<evidence type="ECO:0000256" key="2">
    <source>
        <dbReference type="ARBA" id="ARBA00007526"/>
    </source>
</evidence>
<keyword evidence="10" id="KW-1185">Reference proteome</keyword>
<dbReference type="GeneID" id="19878294"/>
<dbReference type="HOGENOM" id="CLU_077754_5_0_1"/>
<evidence type="ECO:0000256" key="6">
    <source>
        <dbReference type="ARBA" id="ARBA00023242"/>
    </source>
</evidence>
<dbReference type="Proteomes" id="UP000011081">
    <property type="component" value="Unassembled WGS sequence"/>
</dbReference>
<keyword evidence="8" id="KW-0010">Activator</keyword>
<evidence type="ECO:0000256" key="3">
    <source>
        <dbReference type="ARBA" id="ARBA00020634"/>
    </source>
</evidence>
<dbReference type="AlphaFoldDB" id="L2GX02"/>
<dbReference type="VEuPathDB" id="MicrosporidiaDB:VCUG_00407"/>
<sequence length="194" mass="22925">MQSLFYDTIPIIPLFHVHIGTPMSDQTYINQQWLETNPLTTETVLTYFALSPFYDRSSLNEILKMQTQFTNFLDFSKKLTELNGVKYLVDQRNDVFFIYKIHKQKDNEDLLDFYYVLFGTIYKGATTNGIFRTRVFNLLFFINESLPKYLKRRRFSAVEGFKMKSDEEIGAKESEETVEDKEIAEHVIRDIYTG</sequence>
<comment type="subunit">
    <text evidence="8">Component of the Mediator complex.</text>
</comment>
<evidence type="ECO:0000313" key="10">
    <source>
        <dbReference type="Proteomes" id="UP000011081"/>
    </source>
</evidence>
<comment type="similarity">
    <text evidence="2 8">Belongs to the Mediator complex subunit 6 family.</text>
</comment>
<dbReference type="EMBL" id="GL877407">
    <property type="protein sequence ID" value="ELA48169.1"/>
    <property type="molecule type" value="Genomic_DNA"/>
</dbReference>
<dbReference type="InParanoid" id="L2GX02"/>
<organism evidence="9 10">
    <name type="scientific">Vavraia culicis (isolate floridensis)</name>
    <name type="common">Microsporidian parasite</name>
    <dbReference type="NCBI Taxonomy" id="948595"/>
    <lineage>
        <taxon>Eukaryota</taxon>
        <taxon>Fungi</taxon>
        <taxon>Fungi incertae sedis</taxon>
        <taxon>Microsporidia</taxon>
        <taxon>Pleistophoridae</taxon>
        <taxon>Vavraia</taxon>
    </lineage>
</organism>
<evidence type="ECO:0000256" key="8">
    <source>
        <dbReference type="RuleBase" id="RU364143"/>
    </source>
</evidence>
<evidence type="ECO:0000256" key="7">
    <source>
        <dbReference type="ARBA" id="ARBA00031259"/>
    </source>
</evidence>
<evidence type="ECO:0000313" key="9">
    <source>
        <dbReference type="EMBL" id="ELA48169.1"/>
    </source>
</evidence>
<keyword evidence="4 8" id="KW-0805">Transcription regulation</keyword>
<gene>
    <name evidence="8" type="primary">MED6</name>
    <name evidence="9" type="ORF">VCUG_00407</name>
</gene>
<dbReference type="OrthoDB" id="344220at2759"/>
<dbReference type="STRING" id="948595.L2GX02"/>
<dbReference type="GO" id="GO:0003712">
    <property type="term" value="F:transcription coregulator activity"/>
    <property type="evidence" value="ECO:0007669"/>
    <property type="project" value="InterPro"/>
</dbReference>
<keyword evidence="5 8" id="KW-0804">Transcription</keyword>
<comment type="function">
    <text evidence="8">Component of the Mediator complex, a coactivator involved in the regulated transcription of nearly all RNA polymerase II-dependent genes. Mediator functions as a bridge to convey information from gene-specific regulatory proteins to the basal RNA polymerase II transcription machinery. Mediator is recruited to promoters by direct interactions with regulatory proteins and serves as a scaffold for the assembly of a functional preinitiation complex with RNA polymerase II and the general transcription factors.</text>
</comment>
<dbReference type="InterPro" id="IPR038566">
    <property type="entry name" value="Mediator_Med6_sf"/>
</dbReference>
<dbReference type="GO" id="GO:0006357">
    <property type="term" value="P:regulation of transcription by RNA polymerase II"/>
    <property type="evidence" value="ECO:0007669"/>
    <property type="project" value="InterPro"/>
</dbReference>
<dbReference type="PANTHER" id="PTHR13104">
    <property type="entry name" value="MED-6-RELATED"/>
    <property type="match status" value="1"/>
</dbReference>
<dbReference type="Pfam" id="PF04934">
    <property type="entry name" value="Med6"/>
    <property type="match status" value="1"/>
</dbReference>
<evidence type="ECO:0000256" key="1">
    <source>
        <dbReference type="ARBA" id="ARBA00004123"/>
    </source>
</evidence>
<dbReference type="GO" id="GO:0016592">
    <property type="term" value="C:mediator complex"/>
    <property type="evidence" value="ECO:0007669"/>
    <property type="project" value="InterPro"/>
</dbReference>
<dbReference type="Gene3D" id="3.10.450.580">
    <property type="entry name" value="Mediator complex, subunit Med6"/>
    <property type="match status" value="1"/>
</dbReference>
<name>L2GX02_VAVCU</name>
<protein>
    <recommendedName>
        <fullName evidence="3 8">Mediator of RNA polymerase II transcription subunit 6</fullName>
    </recommendedName>
    <alternativeName>
        <fullName evidence="7 8">Mediator complex subunit 6</fullName>
    </alternativeName>
</protein>
<dbReference type="OMA" id="MENTCFR"/>
<reference evidence="10" key="1">
    <citation type="submission" date="2011-03" db="EMBL/GenBank/DDBJ databases">
        <title>The genome sequence of Vavraia culicis strain floridensis.</title>
        <authorList>
            <consortium name="The Broad Institute Genome Sequencing Platform"/>
            <person name="Cuomo C."/>
            <person name="Becnel J."/>
            <person name="Sanscrainte N."/>
            <person name="Young S.K."/>
            <person name="Zeng Q."/>
            <person name="Gargeya S."/>
            <person name="Fitzgerald M."/>
            <person name="Haas B."/>
            <person name="Abouelleil A."/>
            <person name="Alvarado L."/>
            <person name="Arachchi H.M."/>
            <person name="Berlin A."/>
            <person name="Chapman S.B."/>
            <person name="Gearin G."/>
            <person name="Goldberg J."/>
            <person name="Griggs A."/>
            <person name="Gujja S."/>
            <person name="Hansen M."/>
            <person name="Heiman D."/>
            <person name="Howarth C."/>
            <person name="Larimer J."/>
            <person name="Lui A."/>
            <person name="MacDonald P.J.P."/>
            <person name="McCowen C."/>
            <person name="Montmayeur A."/>
            <person name="Murphy C."/>
            <person name="Neiman D."/>
            <person name="Pearson M."/>
            <person name="Priest M."/>
            <person name="Roberts A."/>
            <person name="Saif S."/>
            <person name="Shea T."/>
            <person name="Sisk P."/>
            <person name="Stolte C."/>
            <person name="Sykes S."/>
            <person name="Wortman J."/>
            <person name="Nusbaum C."/>
            <person name="Birren B."/>
        </authorList>
    </citation>
    <scope>NUCLEOTIDE SEQUENCE [LARGE SCALE GENOMIC DNA]</scope>
    <source>
        <strain evidence="10">floridensis</strain>
    </source>
</reference>
<comment type="subcellular location">
    <subcellularLocation>
        <location evidence="1 8">Nucleus</location>
    </subcellularLocation>
</comment>
<dbReference type="RefSeq" id="XP_008073425.1">
    <property type="nucleotide sequence ID" value="XM_008075234.1"/>
</dbReference>
<keyword evidence="6 8" id="KW-0539">Nucleus</keyword>
<dbReference type="InterPro" id="IPR007018">
    <property type="entry name" value="Mediator_Med6"/>
</dbReference>